<feature type="transmembrane region" description="Helical" evidence="1">
    <location>
        <begin position="200"/>
        <end position="224"/>
    </location>
</feature>
<sequence>MRTMKLIYQKDARPSASSRAPVIWPWILVIAAWTVVLLAALTKQTFLINHNYLLTQSHLSWPIALVLFLTCWQVMTIAMMLPSIMPLVYMIVHASRRQRYWWATQAAFLVGYAVVWTAFALAALLTDTLVHRLVSNWFWLYIHSWLIGAVIFAIAGGFQFSPLKNHCLKQCRSPRSFFMRYYRQGIGASWHLGLRHGMSCLGCCWALMLVMFSIGVGSIVWMAVLTGLMMMEKTYPGGQRLSPWLGIALLQLMVLWLVHPAWLLAGSGV</sequence>
<dbReference type="Proteomes" id="UP000635565">
    <property type="component" value="Unassembled WGS sequence"/>
</dbReference>
<feature type="transmembrane region" description="Helical" evidence="1">
    <location>
        <begin position="21"/>
        <end position="41"/>
    </location>
</feature>
<name>A0ABQ3VGB2_9CHLR</name>
<dbReference type="EMBL" id="BNJJ01000006">
    <property type="protein sequence ID" value="GHO84408.1"/>
    <property type="molecule type" value="Genomic_DNA"/>
</dbReference>
<feature type="transmembrane region" description="Helical" evidence="1">
    <location>
        <begin position="61"/>
        <end position="88"/>
    </location>
</feature>
<feature type="transmembrane region" description="Helical" evidence="1">
    <location>
        <begin position="244"/>
        <end position="265"/>
    </location>
</feature>
<gene>
    <name evidence="2" type="ORF">KSZ_24140</name>
</gene>
<feature type="transmembrane region" description="Helical" evidence="1">
    <location>
        <begin position="137"/>
        <end position="160"/>
    </location>
</feature>
<evidence type="ECO:0000313" key="2">
    <source>
        <dbReference type="EMBL" id="GHO84408.1"/>
    </source>
</evidence>
<accession>A0ABQ3VGB2</accession>
<protein>
    <recommendedName>
        <fullName evidence="4">Metal-binding protein</fullName>
    </recommendedName>
</protein>
<reference evidence="2 3" key="1">
    <citation type="journal article" date="2021" name="Int. J. Syst. Evol. Microbiol.">
        <title>Reticulibacter mediterranei gen. nov., sp. nov., within the new family Reticulibacteraceae fam. nov., and Ktedonospora formicarum gen. nov., sp. nov., Ktedonobacter robiniae sp. nov., Dictyobacter formicarum sp. nov. and Dictyobacter arantiisoli sp. nov., belonging to the class Ktedonobacteria.</title>
        <authorList>
            <person name="Yabe S."/>
            <person name="Zheng Y."/>
            <person name="Wang C.M."/>
            <person name="Sakai Y."/>
            <person name="Abe K."/>
            <person name="Yokota A."/>
            <person name="Donadio S."/>
            <person name="Cavaletti L."/>
            <person name="Monciardini P."/>
        </authorList>
    </citation>
    <scope>NUCLEOTIDE SEQUENCE [LARGE SCALE GENOMIC DNA]</scope>
    <source>
        <strain evidence="2 3">SOSP1-9</strain>
    </source>
</reference>
<feature type="transmembrane region" description="Helical" evidence="1">
    <location>
        <begin position="100"/>
        <end position="125"/>
    </location>
</feature>
<evidence type="ECO:0000313" key="3">
    <source>
        <dbReference type="Proteomes" id="UP000635565"/>
    </source>
</evidence>
<keyword evidence="3" id="KW-1185">Reference proteome</keyword>
<comment type="caution">
    <text evidence="2">The sequence shown here is derived from an EMBL/GenBank/DDBJ whole genome shotgun (WGS) entry which is preliminary data.</text>
</comment>
<evidence type="ECO:0000256" key="1">
    <source>
        <dbReference type="SAM" id="Phobius"/>
    </source>
</evidence>
<keyword evidence="1" id="KW-1133">Transmembrane helix</keyword>
<dbReference type="Pfam" id="PF09948">
    <property type="entry name" value="PpoB2"/>
    <property type="match status" value="1"/>
</dbReference>
<keyword evidence="1" id="KW-0812">Transmembrane</keyword>
<dbReference type="RefSeq" id="WP_201362032.1">
    <property type="nucleotide sequence ID" value="NZ_BNJJ01000006.1"/>
</dbReference>
<keyword evidence="1" id="KW-0472">Membrane</keyword>
<evidence type="ECO:0008006" key="4">
    <source>
        <dbReference type="Google" id="ProtNLM"/>
    </source>
</evidence>
<organism evidence="2 3">
    <name type="scientific">Dictyobacter formicarum</name>
    <dbReference type="NCBI Taxonomy" id="2778368"/>
    <lineage>
        <taxon>Bacteria</taxon>
        <taxon>Bacillati</taxon>
        <taxon>Chloroflexota</taxon>
        <taxon>Ktedonobacteria</taxon>
        <taxon>Ktedonobacterales</taxon>
        <taxon>Dictyobacteraceae</taxon>
        <taxon>Dictyobacter</taxon>
    </lineage>
</organism>
<dbReference type="InterPro" id="IPR018688">
    <property type="entry name" value="PpoB2-like"/>
</dbReference>
<proteinExistence type="predicted"/>